<evidence type="ECO:0000313" key="4">
    <source>
        <dbReference type="Proteomes" id="UP000784294"/>
    </source>
</evidence>
<keyword evidence="4" id="KW-1185">Reference proteome</keyword>
<name>A0A448XSG5_9PLAT</name>
<proteinExistence type="predicted"/>
<keyword evidence="2" id="KW-0560">Oxidoreductase</keyword>
<dbReference type="GO" id="GO:0004757">
    <property type="term" value="F:sepiapterin reductase (NADP+) activity"/>
    <property type="evidence" value="ECO:0007669"/>
    <property type="project" value="TreeGrafter"/>
</dbReference>
<evidence type="ECO:0000256" key="1">
    <source>
        <dbReference type="ARBA" id="ARBA00022857"/>
    </source>
</evidence>
<dbReference type="PANTHER" id="PTHR44085:SF2">
    <property type="entry name" value="SEPIAPTERIN REDUCTASE"/>
    <property type="match status" value="1"/>
</dbReference>
<dbReference type="PANTHER" id="PTHR44085">
    <property type="entry name" value="SEPIAPTERIN REDUCTASE"/>
    <property type="match status" value="1"/>
</dbReference>
<dbReference type="OrthoDB" id="153074at2759"/>
<gene>
    <name evidence="3" type="ORF">PXEA_LOCUS37325</name>
</gene>
<organism evidence="3 4">
    <name type="scientific">Protopolystoma xenopodis</name>
    <dbReference type="NCBI Taxonomy" id="117903"/>
    <lineage>
        <taxon>Eukaryota</taxon>
        <taxon>Metazoa</taxon>
        <taxon>Spiralia</taxon>
        <taxon>Lophotrochozoa</taxon>
        <taxon>Platyhelminthes</taxon>
        <taxon>Monogenea</taxon>
        <taxon>Polyopisthocotylea</taxon>
        <taxon>Polystomatidea</taxon>
        <taxon>Polystomatidae</taxon>
        <taxon>Protopolystoma</taxon>
    </lineage>
</organism>
<accession>A0A448XSG5</accession>
<evidence type="ECO:0008006" key="5">
    <source>
        <dbReference type="Google" id="ProtNLM"/>
    </source>
</evidence>
<dbReference type="InterPro" id="IPR036291">
    <property type="entry name" value="NAD(P)-bd_dom_sf"/>
</dbReference>
<dbReference type="Proteomes" id="UP000784294">
    <property type="component" value="Unassembled WGS sequence"/>
</dbReference>
<dbReference type="GO" id="GO:0006729">
    <property type="term" value="P:tetrahydrobiopterin biosynthetic process"/>
    <property type="evidence" value="ECO:0007669"/>
    <property type="project" value="TreeGrafter"/>
</dbReference>
<evidence type="ECO:0000256" key="2">
    <source>
        <dbReference type="ARBA" id="ARBA00023002"/>
    </source>
</evidence>
<comment type="caution">
    <text evidence="3">The sequence shown here is derived from an EMBL/GenBank/DDBJ whole genome shotgun (WGS) entry which is preliminary data.</text>
</comment>
<sequence length="151" mass="16910">MAIKPTNYLTDYCIGKAARSTYMRCLALSRPDIAVLNYAPGPLETDMMDQLIHDSGSSEIRHLMDEMRRSDSILRASQSAELMAHWLRRLRFAEGPSASGPEAAVHASTRRPVPVFCPQHQADWSDAWAGRHTDYFDALALESAEKLRFSG</sequence>
<dbReference type="InterPro" id="IPR051721">
    <property type="entry name" value="Biopterin_syn/organic_redct"/>
</dbReference>
<dbReference type="SUPFAM" id="SSF51735">
    <property type="entry name" value="NAD(P)-binding Rossmann-fold domains"/>
    <property type="match status" value="1"/>
</dbReference>
<dbReference type="Gene3D" id="3.40.50.720">
    <property type="entry name" value="NAD(P)-binding Rossmann-like Domain"/>
    <property type="match status" value="1"/>
</dbReference>
<dbReference type="EMBL" id="CAAALY010286364">
    <property type="protein sequence ID" value="VEL43885.1"/>
    <property type="molecule type" value="Genomic_DNA"/>
</dbReference>
<protein>
    <recommendedName>
        <fullName evidence="5">Sepiapterin reductase</fullName>
    </recommendedName>
</protein>
<keyword evidence="1" id="KW-0521">NADP</keyword>
<dbReference type="AlphaFoldDB" id="A0A448XSG5"/>
<reference evidence="3" key="1">
    <citation type="submission" date="2018-11" db="EMBL/GenBank/DDBJ databases">
        <authorList>
            <consortium name="Pathogen Informatics"/>
        </authorList>
    </citation>
    <scope>NUCLEOTIDE SEQUENCE</scope>
</reference>
<evidence type="ECO:0000313" key="3">
    <source>
        <dbReference type="EMBL" id="VEL43885.1"/>
    </source>
</evidence>